<dbReference type="InterPro" id="IPR011010">
    <property type="entry name" value="DNA_brk_join_enz"/>
</dbReference>
<dbReference type="SUPFAM" id="SSF56349">
    <property type="entry name" value="DNA breaking-rejoining enzymes"/>
    <property type="match status" value="1"/>
</dbReference>
<sequence>MWQSLKTDSLRTARRRAFVALAEIEGRFEQLRGQLGMPFDPTLQRPSGDGPGGVPAYAVQDGGRTLPGMTPDPPVSVLTFGEVYDRFMSDPTQDWSPRTRLAYQTTQRLAVSIIGADLPMDQLNRAVCRDFLETLRYLPKQVSRAFPDLSPKEAAAKAKSEGLTNLISAANINIYLNKLCVVLNWAVREEFLVRNHLKGLRVADPVNQRDKRLPFEGWQLESIFSAPLYTGCLNEAEGYARRGDLRPRGTRFWIPLLGLWQGLRLNEACQLDVTDVRDLDGISCLVVTADSLVGSTDKRLKTSSSERIVPLHPFLHDLGFSDFVRCKADDGKTKLFDDINPGADGIRSTSFSKWFILFLGHAKAVKPKTSFHSFRHCFRDALRDARVDREVAMALGGWGSGSKSGFDVSDYYGRGYEPSFLREEIAKIDFHRVKALARLSSHR</sequence>
<evidence type="ECO:0000259" key="3">
    <source>
        <dbReference type="PROSITE" id="PS51898"/>
    </source>
</evidence>
<dbReference type="InterPro" id="IPR010998">
    <property type="entry name" value="Integrase_recombinase_N"/>
</dbReference>
<dbReference type="Proteomes" id="UP001500518">
    <property type="component" value="Unassembled WGS sequence"/>
</dbReference>
<protein>
    <recommendedName>
        <fullName evidence="3">Tyr recombinase domain-containing protein</fullName>
    </recommendedName>
</protein>
<evidence type="ECO:0000313" key="4">
    <source>
        <dbReference type="EMBL" id="GAA5047572.1"/>
    </source>
</evidence>
<dbReference type="InterPro" id="IPR002104">
    <property type="entry name" value="Integrase_catalytic"/>
</dbReference>
<organism evidence="4 5">
    <name type="scientific">Erythrobacter westpacificensis</name>
    <dbReference type="NCBI Taxonomy" id="1055231"/>
    <lineage>
        <taxon>Bacteria</taxon>
        <taxon>Pseudomonadati</taxon>
        <taxon>Pseudomonadota</taxon>
        <taxon>Alphaproteobacteria</taxon>
        <taxon>Sphingomonadales</taxon>
        <taxon>Erythrobacteraceae</taxon>
        <taxon>Erythrobacter/Porphyrobacter group</taxon>
        <taxon>Erythrobacter</taxon>
    </lineage>
</organism>
<evidence type="ECO:0000256" key="1">
    <source>
        <dbReference type="ARBA" id="ARBA00023125"/>
    </source>
</evidence>
<dbReference type="EMBL" id="BAABHV010000001">
    <property type="protein sequence ID" value="GAA5047572.1"/>
    <property type="molecule type" value="Genomic_DNA"/>
</dbReference>
<proteinExistence type="predicted"/>
<keyword evidence="1" id="KW-0238">DNA-binding</keyword>
<dbReference type="PROSITE" id="PS51898">
    <property type="entry name" value="TYR_RECOMBINASE"/>
    <property type="match status" value="1"/>
</dbReference>
<dbReference type="CDD" id="cd01184">
    <property type="entry name" value="INT_C_like_1"/>
    <property type="match status" value="1"/>
</dbReference>
<reference evidence="5" key="1">
    <citation type="journal article" date="2019" name="Int. J. Syst. Evol. Microbiol.">
        <title>The Global Catalogue of Microorganisms (GCM) 10K type strain sequencing project: providing services to taxonomists for standard genome sequencing and annotation.</title>
        <authorList>
            <consortium name="The Broad Institute Genomics Platform"/>
            <consortium name="The Broad Institute Genome Sequencing Center for Infectious Disease"/>
            <person name="Wu L."/>
            <person name="Ma J."/>
        </authorList>
    </citation>
    <scope>NUCLEOTIDE SEQUENCE [LARGE SCALE GENOMIC DNA]</scope>
    <source>
        <strain evidence="5">JCM 18014</strain>
    </source>
</reference>
<feature type="domain" description="Tyr recombinase" evidence="3">
    <location>
        <begin position="208"/>
        <end position="426"/>
    </location>
</feature>
<dbReference type="InterPro" id="IPR013762">
    <property type="entry name" value="Integrase-like_cat_sf"/>
</dbReference>
<dbReference type="Gene3D" id="1.10.443.10">
    <property type="entry name" value="Intergrase catalytic core"/>
    <property type="match status" value="1"/>
</dbReference>
<evidence type="ECO:0000256" key="2">
    <source>
        <dbReference type="ARBA" id="ARBA00023172"/>
    </source>
</evidence>
<comment type="caution">
    <text evidence="4">The sequence shown here is derived from an EMBL/GenBank/DDBJ whole genome shotgun (WGS) entry which is preliminary data.</text>
</comment>
<dbReference type="Gene3D" id="1.10.150.130">
    <property type="match status" value="1"/>
</dbReference>
<gene>
    <name evidence="4" type="ORF">GCM10023208_04120</name>
</gene>
<accession>A0ABP9K1Q4</accession>
<keyword evidence="2" id="KW-0233">DNA recombination</keyword>
<evidence type="ECO:0000313" key="5">
    <source>
        <dbReference type="Proteomes" id="UP001500518"/>
    </source>
</evidence>
<name>A0ABP9K1Q4_9SPHN</name>
<keyword evidence="5" id="KW-1185">Reference proteome</keyword>